<keyword evidence="1" id="KW-0472">Membrane</keyword>
<feature type="transmembrane region" description="Helical" evidence="1">
    <location>
        <begin position="84"/>
        <end position="105"/>
    </location>
</feature>
<dbReference type="EMBL" id="BAEH01000022">
    <property type="protein sequence ID" value="GAB17223.1"/>
    <property type="molecule type" value="Genomic_DNA"/>
</dbReference>
<feature type="transmembrane region" description="Helical" evidence="1">
    <location>
        <begin position="6"/>
        <end position="30"/>
    </location>
</feature>
<dbReference type="eggNOG" id="COG5658">
    <property type="taxonomic scope" value="Bacteria"/>
</dbReference>
<keyword evidence="3" id="KW-1185">Reference proteome</keyword>
<organism evidence="2 3">
    <name type="scientific">Gordonia effusa NBRC 100432</name>
    <dbReference type="NCBI Taxonomy" id="1077974"/>
    <lineage>
        <taxon>Bacteria</taxon>
        <taxon>Bacillati</taxon>
        <taxon>Actinomycetota</taxon>
        <taxon>Actinomycetes</taxon>
        <taxon>Mycobacteriales</taxon>
        <taxon>Gordoniaceae</taxon>
        <taxon>Gordonia</taxon>
    </lineage>
</organism>
<dbReference type="InterPro" id="IPR025962">
    <property type="entry name" value="SdpI/YhfL"/>
</dbReference>
<keyword evidence="1" id="KW-0812">Transmembrane</keyword>
<dbReference type="Proteomes" id="UP000035034">
    <property type="component" value="Unassembled WGS sequence"/>
</dbReference>
<feature type="transmembrane region" description="Helical" evidence="1">
    <location>
        <begin position="56"/>
        <end position="78"/>
    </location>
</feature>
<comment type="caution">
    <text evidence="2">The sequence shown here is derived from an EMBL/GenBank/DDBJ whole genome shotgun (WGS) entry which is preliminary data.</text>
</comment>
<dbReference type="Pfam" id="PF13630">
    <property type="entry name" value="SdpI"/>
    <property type="match status" value="1"/>
</dbReference>
<evidence type="ECO:0000313" key="3">
    <source>
        <dbReference type="Proteomes" id="UP000035034"/>
    </source>
</evidence>
<protein>
    <recommendedName>
        <fullName evidence="4">SdpI/YhfL family protein</fullName>
    </recommendedName>
</protein>
<dbReference type="AlphaFoldDB" id="H0QWM2"/>
<evidence type="ECO:0000313" key="2">
    <source>
        <dbReference type="EMBL" id="GAB17223.1"/>
    </source>
</evidence>
<accession>H0QWM2</accession>
<proteinExistence type="predicted"/>
<keyword evidence="1" id="KW-1133">Transmembrane helix</keyword>
<evidence type="ECO:0008006" key="4">
    <source>
        <dbReference type="Google" id="ProtNLM"/>
    </source>
</evidence>
<dbReference type="STRING" id="1077974.GOEFS_022_00030"/>
<reference evidence="2 3" key="1">
    <citation type="submission" date="2011-12" db="EMBL/GenBank/DDBJ databases">
        <title>Whole genome shotgun sequence of Gordonia effusa NBRC 100432.</title>
        <authorList>
            <person name="Yoshida I."/>
            <person name="Takarada H."/>
            <person name="Hosoyama A."/>
            <person name="Tsuchikane K."/>
            <person name="Katsumata H."/>
            <person name="Yamazaki S."/>
            <person name="Fujita N."/>
        </authorList>
    </citation>
    <scope>NUCLEOTIDE SEQUENCE [LARGE SCALE GENOMIC DNA]</scope>
    <source>
        <strain evidence="2 3">NBRC 100432</strain>
    </source>
</reference>
<name>H0QWM2_9ACTN</name>
<gene>
    <name evidence="2" type="ORF">GOEFS_022_00030</name>
</gene>
<evidence type="ECO:0000256" key="1">
    <source>
        <dbReference type="SAM" id="Phobius"/>
    </source>
</evidence>
<sequence>MGIVSVVSVVVAIIGFALAALWCAVGVAGLSGRLKRNKWIGVRADDTMRSAKAFEVANRVAAPGVLIAAAITAVGAALNLAVGGVWGLVFAIGAAIASLLVIGMVSSLGIRAASSVPVEDDSAGCGSGCCSGGDDEPAAHNTDPAQDCGQSSCGSCALSGLCTNEAAQA</sequence>